<organism evidence="2 3">
    <name type="scientific">Paractinoplanes pyxinae</name>
    <dbReference type="NCBI Taxonomy" id="2997416"/>
    <lineage>
        <taxon>Bacteria</taxon>
        <taxon>Bacillati</taxon>
        <taxon>Actinomycetota</taxon>
        <taxon>Actinomycetes</taxon>
        <taxon>Micromonosporales</taxon>
        <taxon>Micromonosporaceae</taxon>
        <taxon>Paractinoplanes</taxon>
    </lineage>
</organism>
<name>A0ABT4BGW9_9ACTN</name>
<sequence>MAATKTAAAKKRASRNDTPNTPDVSESKIARMKVDELRRKLENRGVKGTDGLKKPELVKKMIKAELKEARGGGKKNPTSRNDTPDTPEVSESKIARMKAADLRTRLNKLGVKGTDDMKKAELVERYVKAELKAARSSSSSSSKRGAASGSKGGSASKAGSTAKGSSASKAGSTAKGSSAAKGGSTAKSSSAAKGGSTAKKSAASSDGGKRTGKKASKSLDYSQEIKSTTDKPERNGRSLVTTDHEVIRQWAKSRRAVPSTVAGTQHDGHLGVLRFDFPGYSGDRLVEVSWAEWFEAFDKRRLNFIYQERRSGGERSNFFQLENPDE</sequence>
<gene>
    <name evidence="2" type="ORF">OWR29_43005</name>
</gene>
<comment type="caution">
    <text evidence="2">The sequence shown here is derived from an EMBL/GenBank/DDBJ whole genome shotgun (WGS) entry which is preliminary data.</text>
</comment>
<evidence type="ECO:0000313" key="3">
    <source>
        <dbReference type="Proteomes" id="UP001151002"/>
    </source>
</evidence>
<evidence type="ECO:0000256" key="1">
    <source>
        <dbReference type="SAM" id="MobiDB-lite"/>
    </source>
</evidence>
<evidence type="ECO:0000313" key="2">
    <source>
        <dbReference type="EMBL" id="MCY1144810.1"/>
    </source>
</evidence>
<dbReference type="EMBL" id="JAPNTZ010000022">
    <property type="protein sequence ID" value="MCY1144810.1"/>
    <property type="molecule type" value="Genomic_DNA"/>
</dbReference>
<reference evidence="2" key="1">
    <citation type="submission" date="2022-11" db="EMBL/GenBank/DDBJ databases">
        <authorList>
            <person name="Somphong A."/>
            <person name="Phongsopitanun W."/>
        </authorList>
    </citation>
    <scope>NUCLEOTIDE SEQUENCE</scope>
    <source>
        <strain evidence="2">Pm04-4</strain>
    </source>
</reference>
<proteinExistence type="predicted"/>
<feature type="region of interest" description="Disordered" evidence="1">
    <location>
        <begin position="131"/>
        <end position="237"/>
    </location>
</feature>
<feature type="region of interest" description="Disordered" evidence="1">
    <location>
        <begin position="1"/>
        <end position="31"/>
    </location>
</feature>
<dbReference type="Proteomes" id="UP001151002">
    <property type="component" value="Unassembled WGS sequence"/>
</dbReference>
<feature type="compositionally biased region" description="Basic and acidic residues" evidence="1">
    <location>
        <begin position="227"/>
        <end position="237"/>
    </location>
</feature>
<protein>
    <recommendedName>
        <fullName evidence="4">SAP domain-containing protein</fullName>
    </recommendedName>
</protein>
<dbReference type="RefSeq" id="WP_267569411.1">
    <property type="nucleotide sequence ID" value="NZ_JAPNTZ010000022.1"/>
</dbReference>
<feature type="compositionally biased region" description="Low complexity" evidence="1">
    <location>
        <begin position="134"/>
        <end position="205"/>
    </location>
</feature>
<accession>A0ABT4BGW9</accession>
<keyword evidence="3" id="KW-1185">Reference proteome</keyword>
<evidence type="ECO:0008006" key="4">
    <source>
        <dbReference type="Google" id="ProtNLM"/>
    </source>
</evidence>
<feature type="region of interest" description="Disordered" evidence="1">
    <location>
        <begin position="63"/>
        <end position="98"/>
    </location>
</feature>